<evidence type="ECO:0000313" key="1">
    <source>
        <dbReference type="EMBL" id="ARS64884.1"/>
    </source>
</evidence>
<dbReference type="GeneID" id="59167116"/>
<protein>
    <submittedName>
        <fullName evidence="1">Uncharacterized protein</fullName>
    </submittedName>
</protein>
<reference evidence="1 2" key="1">
    <citation type="journal article" date="2017" name="Environ. Microbiol.">
        <title>Genome and epigenome of a novel marine Thaumarchaeota strain suggest viral infection, phosphorothioation DNA modification and multiple restriction systems.</title>
        <authorList>
            <person name="Ahlgren N.A."/>
            <person name="Chen Y."/>
            <person name="Needham D.M."/>
            <person name="Parada A.E."/>
            <person name="Sachdeva R."/>
            <person name="Trinh V."/>
            <person name="Chen T."/>
            <person name="Fuhrman J.A."/>
        </authorList>
    </citation>
    <scope>NUCLEOTIDE SEQUENCE [LARGE SCALE GENOMIC DNA]</scope>
    <source>
        <strain evidence="1 2">SPOT01</strain>
    </source>
</reference>
<dbReference type="AlphaFoldDB" id="A0A2Z2HLT3"/>
<keyword evidence="2" id="KW-1185">Reference proteome</keyword>
<proteinExistence type="predicted"/>
<organism evidence="1 2">
    <name type="scientific">Candidatus Nitrosomarinus catalinensis</name>
    <dbReference type="NCBI Taxonomy" id="1898749"/>
    <lineage>
        <taxon>Archaea</taxon>
        <taxon>Nitrososphaerota</taxon>
        <taxon>Nitrososphaeria</taxon>
        <taxon>Nitrosopumilales</taxon>
        <taxon>Nitrosopumilaceae</taxon>
        <taxon>Candidatus Nitrosomarinus</taxon>
    </lineage>
</organism>
<dbReference type="Proteomes" id="UP000249949">
    <property type="component" value="Chromosome"/>
</dbReference>
<dbReference type="KEGG" id="nct:NMSP_1269"/>
<sequence>MANNEIGGRPVTITKDGTSIKVVFHPIAKGAKHPDAAVFSVKMAKADLDKLKKAF</sequence>
<gene>
    <name evidence="1" type="ORF">NMSP_1269</name>
</gene>
<dbReference type="EMBL" id="CP021324">
    <property type="protein sequence ID" value="ARS64884.1"/>
    <property type="molecule type" value="Genomic_DNA"/>
</dbReference>
<dbReference type="RefSeq" id="WP_192866157.1">
    <property type="nucleotide sequence ID" value="NZ_CP021324.1"/>
</dbReference>
<accession>A0A2Z2HLT3</accession>
<name>A0A2Z2HLT3_9ARCH</name>
<evidence type="ECO:0000313" key="2">
    <source>
        <dbReference type="Proteomes" id="UP000249949"/>
    </source>
</evidence>
<dbReference type="OrthoDB" id="378416at2157"/>